<dbReference type="PANTHER" id="PTHR45825">
    <property type="entry name" value="GRANULE-BOUND STARCH SYNTHASE 1, CHLOROPLASTIC/AMYLOPLASTIC"/>
    <property type="match status" value="1"/>
</dbReference>
<proteinExistence type="inferred from homology"/>
<evidence type="ECO:0000313" key="13">
    <source>
        <dbReference type="Proteomes" id="UP000002588"/>
    </source>
</evidence>
<dbReference type="Pfam" id="PF00534">
    <property type="entry name" value="Glycos_transf_1"/>
    <property type="match status" value="1"/>
</dbReference>
<feature type="binding site" evidence="8">
    <location>
        <position position="21"/>
    </location>
    <ligand>
        <name>ADP-alpha-D-glucose</name>
        <dbReference type="ChEBI" id="CHEBI:57498"/>
    </ligand>
</feature>
<dbReference type="STRING" id="62928.azo1801"/>
<protein>
    <recommendedName>
        <fullName evidence="8">Glycogen synthase</fullName>
        <ecNumber evidence="8">2.4.1.21</ecNumber>
    </recommendedName>
    <alternativeName>
        <fullName evidence="8">Starch [bacterial glycogen] synthase</fullName>
    </alternativeName>
</protein>
<dbReference type="NCBIfam" id="NF001899">
    <property type="entry name" value="PRK00654.1-2"/>
    <property type="match status" value="1"/>
</dbReference>
<dbReference type="KEGG" id="azo:azo1801"/>
<keyword evidence="13" id="KW-1185">Reference proteome</keyword>
<keyword evidence="7 8" id="KW-0320">Glycogen biosynthesis</keyword>
<comment type="function">
    <text evidence="2 8">Synthesizes alpha-1,4-glucan chains using ADP-glucose.</text>
</comment>
<dbReference type="EMBL" id="AM406670">
    <property type="protein sequence ID" value="CAL94418.1"/>
    <property type="molecule type" value="Genomic_DNA"/>
</dbReference>
<gene>
    <name evidence="8 12" type="primary">glgA</name>
    <name evidence="12" type="ordered locus">azo1801</name>
</gene>
<dbReference type="GO" id="GO:0009011">
    <property type="term" value="F:alpha-1,4-glucan glucosyltransferase (ADP-glucose donor) activity"/>
    <property type="evidence" value="ECO:0007669"/>
    <property type="project" value="UniProtKB-UniRule"/>
</dbReference>
<dbReference type="OrthoDB" id="9808590at2"/>
<dbReference type="UniPathway" id="UPA00164"/>
<dbReference type="InterPro" id="IPR011835">
    <property type="entry name" value="GS/SS"/>
</dbReference>
<dbReference type="eggNOG" id="COG0297">
    <property type="taxonomic scope" value="Bacteria"/>
</dbReference>
<dbReference type="NCBIfam" id="TIGR02095">
    <property type="entry name" value="glgA"/>
    <property type="match status" value="1"/>
</dbReference>
<dbReference type="InterPro" id="IPR001296">
    <property type="entry name" value="Glyco_trans_1"/>
</dbReference>
<evidence type="ECO:0000259" key="10">
    <source>
        <dbReference type="Pfam" id="PF00534"/>
    </source>
</evidence>
<dbReference type="CAZy" id="GT5">
    <property type="family name" value="Glycosyltransferase Family 5"/>
</dbReference>
<dbReference type="Proteomes" id="UP000002588">
    <property type="component" value="Chromosome"/>
</dbReference>
<evidence type="ECO:0000256" key="9">
    <source>
        <dbReference type="SAM" id="MobiDB-lite"/>
    </source>
</evidence>
<comment type="catalytic activity">
    <reaction evidence="1 8">
        <text>[(1-&gt;4)-alpha-D-glucosyl](n) + ADP-alpha-D-glucose = [(1-&gt;4)-alpha-D-glucosyl](n+1) + ADP + H(+)</text>
        <dbReference type="Rhea" id="RHEA:18189"/>
        <dbReference type="Rhea" id="RHEA-COMP:9584"/>
        <dbReference type="Rhea" id="RHEA-COMP:9587"/>
        <dbReference type="ChEBI" id="CHEBI:15378"/>
        <dbReference type="ChEBI" id="CHEBI:15444"/>
        <dbReference type="ChEBI" id="CHEBI:57498"/>
        <dbReference type="ChEBI" id="CHEBI:456216"/>
        <dbReference type="EC" id="2.4.1.21"/>
    </reaction>
</comment>
<dbReference type="CDD" id="cd03791">
    <property type="entry name" value="GT5_Glycogen_synthase_DULL1-like"/>
    <property type="match status" value="1"/>
</dbReference>
<comment type="pathway">
    <text evidence="3 8">Glycan biosynthesis; glycogen biosynthesis.</text>
</comment>
<dbReference type="PANTHER" id="PTHR45825:SF11">
    <property type="entry name" value="ALPHA AMYLASE DOMAIN-CONTAINING PROTEIN"/>
    <property type="match status" value="1"/>
</dbReference>
<keyword evidence="5 8" id="KW-0328">Glycosyltransferase</keyword>
<dbReference type="Gene3D" id="3.40.50.2000">
    <property type="entry name" value="Glycogen Phosphorylase B"/>
    <property type="match status" value="2"/>
</dbReference>
<sequence length="558" mass="59561">MKKSGPLRVLFATPECAPWAKTGGLGEVSAGLPAALAGLGVDVRVLMPAYRSVLEQAGGLRRIAALPAGSGLPPATLLGGRLPSGVRAMLIDSADLYARAGGPYQDDRGVDYDDNALRFGLLSRVAALLSSAASPLKWRADVLHCNDWPTGLAPAYLKAGLPEPAPSVVTIHNLAFQGIFPLETGTALGLPAHCLTMDGAEYWGRLSFLKAGLFYADRIVTVSPTYAQEILDEHLGCGMQGLLRARRETLSGILNGIDTETWDPRSDPYLPTPYGVDTLDDKRANKRALQAELRLAEDDDALLLGMVTRLTDQKGVDLVLEALPQLFERPLQLALLGNGDPALEAALREAEGRWPQRMAAVIGFDEGLAHRIEAGADAFLMPSLFEPCGLNQMYSQRYGTPPIVRATGGLADSVDDYDAAAEHATGFAFVEPTAAALVATVERALAVWQDRPAWQRLCRSAMGRDFSWTASAHRYRYLYDLMTGRSSPRPGRAAKAGSQPAAPVPGHGADSATLREHVLQAGRSVDAPPLAERRRGRREQPGGAGGDDSAAHVATRAK</sequence>
<feature type="domain" description="Starch synthase catalytic" evidence="11">
    <location>
        <begin position="8"/>
        <end position="244"/>
    </location>
</feature>
<dbReference type="Pfam" id="PF08323">
    <property type="entry name" value="Glyco_transf_5"/>
    <property type="match status" value="1"/>
</dbReference>
<reference evidence="12 13" key="1">
    <citation type="journal article" date="2006" name="Nat. Biotechnol.">
        <title>Complete genome of the mutualistic, N2-fixing grass endophyte Azoarcus sp. strain BH72.</title>
        <authorList>
            <person name="Krause A."/>
            <person name="Ramakumar A."/>
            <person name="Bartels D."/>
            <person name="Battistoni F."/>
            <person name="Bekel T."/>
            <person name="Boch J."/>
            <person name="Boehm M."/>
            <person name="Friedrich F."/>
            <person name="Hurek T."/>
            <person name="Krause L."/>
            <person name="Linke B."/>
            <person name="McHardy A.C."/>
            <person name="Sarkar A."/>
            <person name="Schneiker S."/>
            <person name="Syed A.A."/>
            <person name="Thauer R."/>
            <person name="Vorhoelter F.-J."/>
            <person name="Weidner S."/>
            <person name="Puehler A."/>
            <person name="Reinhold-Hurek B."/>
            <person name="Kaiser O."/>
            <person name="Goesmann A."/>
        </authorList>
    </citation>
    <scope>NUCLEOTIDE SEQUENCE [LARGE SCALE GENOMIC DNA]</scope>
    <source>
        <strain evidence="12 13">BH72</strain>
    </source>
</reference>
<evidence type="ECO:0000256" key="8">
    <source>
        <dbReference type="HAMAP-Rule" id="MF_00484"/>
    </source>
</evidence>
<evidence type="ECO:0000256" key="4">
    <source>
        <dbReference type="ARBA" id="ARBA00010281"/>
    </source>
</evidence>
<dbReference type="RefSeq" id="WP_011765534.1">
    <property type="nucleotide sequence ID" value="NC_008702.1"/>
</dbReference>
<dbReference type="HOGENOM" id="CLU_009583_18_2_4"/>
<feature type="region of interest" description="Disordered" evidence="9">
    <location>
        <begin position="488"/>
        <end position="558"/>
    </location>
</feature>
<dbReference type="GO" id="GO:0005978">
    <property type="term" value="P:glycogen biosynthetic process"/>
    <property type="evidence" value="ECO:0007669"/>
    <property type="project" value="UniProtKB-UniRule"/>
</dbReference>
<dbReference type="GO" id="GO:0004373">
    <property type="term" value="F:alpha-1,4-glucan glucosyltransferase (UDP-glucose donor) activity"/>
    <property type="evidence" value="ECO:0007669"/>
    <property type="project" value="InterPro"/>
</dbReference>
<evidence type="ECO:0000256" key="6">
    <source>
        <dbReference type="ARBA" id="ARBA00022679"/>
    </source>
</evidence>
<organism evidence="12 13">
    <name type="scientific">Azoarcus sp. (strain BH72)</name>
    <dbReference type="NCBI Taxonomy" id="418699"/>
    <lineage>
        <taxon>Bacteria</taxon>
        <taxon>Pseudomonadati</taxon>
        <taxon>Pseudomonadota</taxon>
        <taxon>Betaproteobacteria</taxon>
        <taxon>Rhodocyclales</taxon>
        <taxon>Zoogloeaceae</taxon>
        <taxon>Azoarcus</taxon>
    </lineage>
</organism>
<feature type="domain" description="Glycosyl transferase family 1" evidence="10">
    <location>
        <begin position="296"/>
        <end position="449"/>
    </location>
</feature>
<dbReference type="SUPFAM" id="SSF53756">
    <property type="entry name" value="UDP-Glycosyltransferase/glycogen phosphorylase"/>
    <property type="match status" value="1"/>
</dbReference>
<comment type="similarity">
    <text evidence="4 8">Belongs to the glycosyltransferase 1 family. Bacterial/plant glycogen synthase subfamily.</text>
</comment>
<dbReference type="HAMAP" id="MF_00484">
    <property type="entry name" value="Glycogen_synth"/>
    <property type="match status" value="1"/>
</dbReference>
<name>A1K6G3_AZOSB</name>
<evidence type="ECO:0000256" key="7">
    <source>
        <dbReference type="ARBA" id="ARBA00023056"/>
    </source>
</evidence>
<dbReference type="EC" id="2.4.1.21" evidence="8"/>
<dbReference type="AlphaFoldDB" id="A1K6G3"/>
<dbReference type="InterPro" id="IPR013534">
    <property type="entry name" value="Starch_synth_cat_dom"/>
</dbReference>
<evidence type="ECO:0000259" key="11">
    <source>
        <dbReference type="Pfam" id="PF08323"/>
    </source>
</evidence>
<evidence type="ECO:0000256" key="5">
    <source>
        <dbReference type="ARBA" id="ARBA00022676"/>
    </source>
</evidence>
<keyword evidence="6 8" id="KW-0808">Transferase</keyword>
<accession>A1K6G3</accession>
<evidence type="ECO:0000256" key="3">
    <source>
        <dbReference type="ARBA" id="ARBA00004964"/>
    </source>
</evidence>
<evidence type="ECO:0000256" key="1">
    <source>
        <dbReference type="ARBA" id="ARBA00001478"/>
    </source>
</evidence>
<evidence type="ECO:0000256" key="2">
    <source>
        <dbReference type="ARBA" id="ARBA00002764"/>
    </source>
</evidence>
<dbReference type="KEGG" id="aoa:dqs_1950"/>
<evidence type="ECO:0000313" key="12">
    <source>
        <dbReference type="EMBL" id="CAL94418.1"/>
    </source>
</evidence>